<feature type="transmembrane region" description="Helical" evidence="6">
    <location>
        <begin position="189"/>
        <end position="214"/>
    </location>
</feature>
<keyword evidence="9" id="KW-1185">Reference proteome</keyword>
<feature type="transmembrane region" description="Helical" evidence="6">
    <location>
        <begin position="113"/>
        <end position="137"/>
    </location>
</feature>
<evidence type="ECO:0000256" key="4">
    <source>
        <dbReference type="ARBA" id="ARBA00023136"/>
    </source>
</evidence>
<name>A0A423X0Q2_9PEZI</name>
<feature type="transmembrane region" description="Helical" evidence="6">
    <location>
        <begin position="146"/>
        <end position="169"/>
    </location>
</feature>
<dbReference type="STRING" id="1230097.A0A423X0Q2"/>
<dbReference type="GO" id="GO:0016020">
    <property type="term" value="C:membrane"/>
    <property type="evidence" value="ECO:0007669"/>
    <property type="project" value="UniProtKB-SubCell"/>
</dbReference>
<keyword evidence="3 6" id="KW-1133">Transmembrane helix</keyword>
<feature type="domain" description="Rhodopsin" evidence="7">
    <location>
        <begin position="42"/>
        <end position="290"/>
    </location>
</feature>
<evidence type="ECO:0000313" key="9">
    <source>
        <dbReference type="Proteomes" id="UP000285146"/>
    </source>
</evidence>
<dbReference type="Pfam" id="PF20684">
    <property type="entry name" value="Fung_rhodopsin"/>
    <property type="match status" value="1"/>
</dbReference>
<dbReference type="InterPro" id="IPR052337">
    <property type="entry name" value="SAT4-like"/>
</dbReference>
<evidence type="ECO:0000256" key="3">
    <source>
        <dbReference type="ARBA" id="ARBA00022989"/>
    </source>
</evidence>
<evidence type="ECO:0000256" key="5">
    <source>
        <dbReference type="ARBA" id="ARBA00038359"/>
    </source>
</evidence>
<dbReference type="AlphaFoldDB" id="A0A423X0Q2"/>
<evidence type="ECO:0000259" key="7">
    <source>
        <dbReference type="Pfam" id="PF20684"/>
    </source>
</evidence>
<feature type="transmembrane region" description="Helical" evidence="6">
    <location>
        <begin position="26"/>
        <end position="45"/>
    </location>
</feature>
<dbReference type="EMBL" id="LKEB01000031">
    <property type="protein sequence ID" value="ROW09337.1"/>
    <property type="molecule type" value="Genomic_DNA"/>
</dbReference>
<keyword evidence="4 6" id="KW-0472">Membrane</keyword>
<comment type="similarity">
    <text evidence="5">Belongs to the SAT4 family.</text>
</comment>
<dbReference type="Proteomes" id="UP000285146">
    <property type="component" value="Unassembled WGS sequence"/>
</dbReference>
<dbReference type="PANTHER" id="PTHR33048">
    <property type="entry name" value="PTH11-LIKE INTEGRAL MEMBRANE PROTEIN (AFU_ORTHOLOGUE AFUA_5G11245)"/>
    <property type="match status" value="1"/>
</dbReference>
<protein>
    <recommendedName>
        <fullName evidence="7">Rhodopsin domain-containing protein</fullName>
    </recommendedName>
</protein>
<organism evidence="8 9">
    <name type="scientific">Cytospora leucostoma</name>
    <dbReference type="NCBI Taxonomy" id="1230097"/>
    <lineage>
        <taxon>Eukaryota</taxon>
        <taxon>Fungi</taxon>
        <taxon>Dikarya</taxon>
        <taxon>Ascomycota</taxon>
        <taxon>Pezizomycotina</taxon>
        <taxon>Sordariomycetes</taxon>
        <taxon>Sordariomycetidae</taxon>
        <taxon>Diaporthales</taxon>
        <taxon>Cytosporaceae</taxon>
        <taxon>Cytospora</taxon>
    </lineage>
</organism>
<feature type="transmembrane region" description="Helical" evidence="6">
    <location>
        <begin position="226"/>
        <end position="247"/>
    </location>
</feature>
<evidence type="ECO:0000313" key="8">
    <source>
        <dbReference type="EMBL" id="ROW09337.1"/>
    </source>
</evidence>
<dbReference type="InterPro" id="IPR049326">
    <property type="entry name" value="Rhodopsin_dom_fungi"/>
</dbReference>
<evidence type="ECO:0000256" key="1">
    <source>
        <dbReference type="ARBA" id="ARBA00004141"/>
    </source>
</evidence>
<reference evidence="8 9" key="1">
    <citation type="submission" date="2015-09" db="EMBL/GenBank/DDBJ databases">
        <title>Host preference determinants of Valsa canker pathogens revealed by comparative genomics.</title>
        <authorList>
            <person name="Yin Z."/>
            <person name="Huang L."/>
        </authorList>
    </citation>
    <scope>NUCLEOTIDE SEQUENCE [LARGE SCALE GENOMIC DNA]</scope>
    <source>
        <strain evidence="8 9">SXYLt</strain>
    </source>
</reference>
<keyword evidence="2 6" id="KW-0812">Transmembrane</keyword>
<feature type="transmembrane region" description="Helical" evidence="6">
    <location>
        <begin position="57"/>
        <end position="78"/>
    </location>
</feature>
<accession>A0A423X0Q2</accession>
<gene>
    <name evidence="8" type="ORF">VPNG_05787</name>
</gene>
<dbReference type="InParanoid" id="A0A423X0Q2"/>
<sequence>MATLSGPARQHLIDNSGKVSKTAFKVTIWVFFVFAVLCTLTRCAVRGFTPRRLSLGDYFVLLATAALAATLGVLLKILDDLYIAEALNDHPGKVSVTFAELPGLLAVSKWSKIMVVMVWLSIFAIKAAFLSFLHILIRQLSRKINIYFWIVAGFNTGCWLALAFIDWAICPYVDEKAIQCDLHFDYGVSLAVNTVSAVLDIICDIMIISVPILVLSRSLMSISQKVSYSGILCLSVFMIVAALIRLIGSVATTHKTNHGTAPIWGTFWEIIEACVAVIMASFLTFRSFFAKNSTVDPAGAAPHPNRNIHRPGTLWERLLSTLRFRSRYRKSPSITAEEGKVDVHQGNRDGLAGRKVKDHLISTAAITRPTLVFSRLQTLFRTESESEATREGALIHGGTIDVVTEFDLRELDYHQILREEASSSAGINSIRTEIYGRNGESLR</sequence>
<comment type="subcellular location">
    <subcellularLocation>
        <location evidence="1">Membrane</location>
        <topology evidence="1">Multi-pass membrane protein</topology>
    </subcellularLocation>
</comment>
<evidence type="ECO:0000256" key="6">
    <source>
        <dbReference type="SAM" id="Phobius"/>
    </source>
</evidence>
<dbReference type="OrthoDB" id="444631at2759"/>
<comment type="caution">
    <text evidence="8">The sequence shown here is derived from an EMBL/GenBank/DDBJ whole genome shotgun (WGS) entry which is preliminary data.</text>
</comment>
<dbReference type="PANTHER" id="PTHR33048:SF92">
    <property type="entry name" value="INTEGRAL MEMBRANE PROTEIN"/>
    <property type="match status" value="1"/>
</dbReference>
<proteinExistence type="inferred from homology"/>
<feature type="transmembrane region" description="Helical" evidence="6">
    <location>
        <begin position="267"/>
        <end position="285"/>
    </location>
</feature>
<evidence type="ECO:0000256" key="2">
    <source>
        <dbReference type="ARBA" id="ARBA00022692"/>
    </source>
</evidence>